<proteinExistence type="inferred from homology"/>
<name>A0A8J4XPY7_CHIOP</name>
<protein>
    <submittedName>
        <fullName evidence="4">Uncharacterized protein</fullName>
    </submittedName>
</protein>
<keyword evidence="5" id="KW-1185">Reference proteome</keyword>
<dbReference type="PANTHER" id="PTHR14024">
    <property type="entry name" value="PERILIPIN"/>
    <property type="match status" value="1"/>
</dbReference>
<dbReference type="OrthoDB" id="376826at2759"/>
<comment type="similarity">
    <text evidence="2">Belongs to the perilipin family.</text>
</comment>
<dbReference type="InterPro" id="IPR004279">
    <property type="entry name" value="Perilipin"/>
</dbReference>
<gene>
    <name evidence="4" type="ORF">GWK47_024192</name>
</gene>
<evidence type="ECO:0000313" key="4">
    <source>
        <dbReference type="EMBL" id="KAG0707007.1"/>
    </source>
</evidence>
<dbReference type="EMBL" id="JACEEZ010024884">
    <property type="protein sequence ID" value="KAG0707007.1"/>
    <property type="molecule type" value="Genomic_DNA"/>
</dbReference>
<dbReference type="AlphaFoldDB" id="A0A8J4XPY7"/>
<dbReference type="GO" id="GO:0019915">
    <property type="term" value="P:lipid storage"/>
    <property type="evidence" value="ECO:0007669"/>
    <property type="project" value="TreeGrafter"/>
</dbReference>
<organism evidence="4 5">
    <name type="scientific">Chionoecetes opilio</name>
    <name type="common">Atlantic snow crab</name>
    <name type="synonym">Cancer opilio</name>
    <dbReference type="NCBI Taxonomy" id="41210"/>
    <lineage>
        <taxon>Eukaryota</taxon>
        <taxon>Metazoa</taxon>
        <taxon>Ecdysozoa</taxon>
        <taxon>Arthropoda</taxon>
        <taxon>Crustacea</taxon>
        <taxon>Multicrustacea</taxon>
        <taxon>Malacostraca</taxon>
        <taxon>Eumalacostraca</taxon>
        <taxon>Eucarida</taxon>
        <taxon>Decapoda</taxon>
        <taxon>Pleocyemata</taxon>
        <taxon>Brachyura</taxon>
        <taxon>Eubrachyura</taxon>
        <taxon>Majoidea</taxon>
        <taxon>Majidae</taxon>
        <taxon>Chionoecetes</taxon>
    </lineage>
</organism>
<evidence type="ECO:0000256" key="2">
    <source>
        <dbReference type="ARBA" id="ARBA00006311"/>
    </source>
</evidence>
<dbReference type="PANTHER" id="PTHR14024:SF49">
    <property type="entry name" value="LIPID STORAGE DROPLETS SURFACE-BINDING PROTEIN 1"/>
    <property type="match status" value="1"/>
</dbReference>
<dbReference type="GO" id="GO:0010890">
    <property type="term" value="P:positive regulation of triglyceride storage"/>
    <property type="evidence" value="ECO:0007669"/>
    <property type="project" value="TreeGrafter"/>
</dbReference>
<dbReference type="GO" id="GO:0005811">
    <property type="term" value="C:lipid droplet"/>
    <property type="evidence" value="ECO:0007669"/>
    <property type="project" value="UniProtKB-SubCell"/>
</dbReference>
<evidence type="ECO:0000256" key="3">
    <source>
        <dbReference type="ARBA" id="ARBA00022677"/>
    </source>
</evidence>
<dbReference type="GO" id="GO:0005829">
    <property type="term" value="C:cytosol"/>
    <property type="evidence" value="ECO:0007669"/>
    <property type="project" value="TreeGrafter"/>
</dbReference>
<reference evidence="4" key="1">
    <citation type="submission" date="2020-07" db="EMBL/GenBank/DDBJ databases">
        <title>The High-quality genome of the commercially important snow crab, Chionoecetes opilio.</title>
        <authorList>
            <person name="Jeong J.-H."/>
            <person name="Ryu S."/>
        </authorList>
    </citation>
    <scope>NUCLEOTIDE SEQUENCE</scope>
    <source>
        <strain evidence="4">MADBK_172401_WGS</strain>
        <tissue evidence="4">Digestive gland</tissue>
    </source>
</reference>
<comment type="subcellular location">
    <subcellularLocation>
        <location evidence="1">Lipid droplet</location>
    </subcellularLocation>
</comment>
<keyword evidence="3" id="KW-0551">Lipid droplet</keyword>
<evidence type="ECO:0000256" key="1">
    <source>
        <dbReference type="ARBA" id="ARBA00004502"/>
    </source>
</evidence>
<evidence type="ECO:0000313" key="5">
    <source>
        <dbReference type="Proteomes" id="UP000770661"/>
    </source>
</evidence>
<comment type="caution">
    <text evidence="4">The sequence shown here is derived from an EMBL/GenBank/DDBJ whole genome shotgun (WGS) entry which is preliminary data.</text>
</comment>
<accession>A0A8J4XPY7</accession>
<sequence length="315" mass="34005">MSPASEATPLPRVFLQRLVHEVPSLQDALSLYNTTKKERQYVGAALQVAEAGVSVVANTALPLAHPLLSHWGGWGTLDAWACQGLDCVEEAAPIITQPTTEHHCWTGNCNGSIQSLLIAQKSRVVSTAQPGQVVSQTRALVLQTIAGQGEDLPPNTLSDAVTARAMNTARVVAGTQAGMAVAGAAHRLLNTANAIVDTLLPVEKLELVVVDHDKCGGTFGVQVVVLKEKCHKRMKAKISDVLQVTHDDPLNPDDLHITVGLLLDYVCHLHYSNHRCSTTPVPVLLMGLECSLEVLFFKHVKHYLRFTIDLLHGVD</sequence>
<dbReference type="Pfam" id="PF03036">
    <property type="entry name" value="Perilipin"/>
    <property type="match status" value="1"/>
</dbReference>
<dbReference type="Proteomes" id="UP000770661">
    <property type="component" value="Unassembled WGS sequence"/>
</dbReference>